<dbReference type="Gene3D" id="3.30.450.20">
    <property type="entry name" value="PAS domain"/>
    <property type="match status" value="1"/>
</dbReference>
<protein>
    <submittedName>
        <fullName evidence="1">Uncharacterized protein</fullName>
    </submittedName>
</protein>
<evidence type="ECO:0000313" key="2">
    <source>
        <dbReference type="Proteomes" id="UP000426246"/>
    </source>
</evidence>
<reference evidence="2" key="1">
    <citation type="submission" date="2018-11" db="EMBL/GenBank/DDBJ databases">
        <title>Complete genome sequence of Paenibacillus sp. ML311-T8.</title>
        <authorList>
            <person name="Nam Y.-D."/>
            <person name="Kang J."/>
            <person name="Chung W.-H."/>
            <person name="Park Y.S."/>
        </authorList>
    </citation>
    <scope>NUCLEOTIDE SEQUENCE [LARGE SCALE GENOMIC DNA]</scope>
    <source>
        <strain evidence="2">ML311-T8</strain>
    </source>
</reference>
<sequence>MEKHRMYWRLIELILDVASSNLLGVLETTINETYLSGLYANIKIGDTGGFFIVGSDGRVISDADRSKLYQNINSEPYFKKIINIESFRGVVTIDG</sequence>
<dbReference type="Proteomes" id="UP000426246">
    <property type="component" value="Chromosome"/>
</dbReference>
<gene>
    <name evidence="1" type="ORF">EHS13_09460</name>
</gene>
<proteinExistence type="predicted"/>
<dbReference type="AlphaFoldDB" id="A0A6B8RH91"/>
<dbReference type="RefSeq" id="WP_155700109.1">
    <property type="nucleotide sequence ID" value="NZ_CP034235.1"/>
</dbReference>
<organism evidence="1 2">
    <name type="scientific">Paenibacillus psychroresistens</name>
    <dbReference type="NCBI Taxonomy" id="1778678"/>
    <lineage>
        <taxon>Bacteria</taxon>
        <taxon>Bacillati</taxon>
        <taxon>Bacillota</taxon>
        <taxon>Bacilli</taxon>
        <taxon>Bacillales</taxon>
        <taxon>Paenibacillaceae</taxon>
        <taxon>Paenibacillus</taxon>
    </lineage>
</organism>
<dbReference type="KEGG" id="ppsc:EHS13_09460"/>
<evidence type="ECO:0000313" key="1">
    <source>
        <dbReference type="EMBL" id="QGQ95094.1"/>
    </source>
</evidence>
<accession>A0A6B8RH91</accession>
<keyword evidence="2" id="KW-1185">Reference proteome</keyword>
<name>A0A6B8RH91_9BACL</name>
<dbReference type="EMBL" id="CP034235">
    <property type="protein sequence ID" value="QGQ95094.1"/>
    <property type="molecule type" value="Genomic_DNA"/>
</dbReference>